<dbReference type="Proteomes" id="UP000642920">
    <property type="component" value="Unassembled WGS sequence"/>
</dbReference>
<comment type="caution">
    <text evidence="2">The sequence shown here is derived from an EMBL/GenBank/DDBJ whole genome shotgun (WGS) entry which is preliminary data.</text>
</comment>
<dbReference type="AlphaFoldDB" id="A0A937AJB3"/>
<dbReference type="RefSeq" id="WP_201918397.1">
    <property type="nucleotide sequence ID" value="NZ_JAERQG010000001.1"/>
</dbReference>
<feature type="transmembrane region" description="Helical" evidence="1">
    <location>
        <begin position="168"/>
        <end position="187"/>
    </location>
</feature>
<proteinExistence type="predicted"/>
<sequence length="340" mass="39096">MKVGKKDKETIVKALSHWKEKGLIDESLSKKLNNTLQEKSFNWKSLAFYAFIFALVSLVIAVLSIFADKELLQLIDAIIETSYTVKSIAFALITAAFYLLDIRYTRGKIATNKYSKELFALLAAISFSITIGFLAFMIGAESNPGFLILIASAIYLGIAFYRKKEMYWLFGLIALIIAYGAITVQYANASDMFLGMNIIMRFTLFSAVLLGICRLLKSKLDPFYHYTYSFLLVFSFVSLWLLSISGNYSDYNDWMEIRQYQLWFYSLILLIASIAAIVVGIKQEDNWLKNTGIVFVFLNLYTRYFEYFWDSMHKALFFALIAISFWVVGKQAEKIWSKED</sequence>
<feature type="transmembrane region" description="Helical" evidence="1">
    <location>
        <begin position="262"/>
        <end position="280"/>
    </location>
</feature>
<feature type="transmembrane region" description="Helical" evidence="1">
    <location>
        <begin position="144"/>
        <end position="161"/>
    </location>
</feature>
<evidence type="ECO:0000313" key="2">
    <source>
        <dbReference type="EMBL" id="MBL0764638.1"/>
    </source>
</evidence>
<name>A0A937AJB3_9BACT</name>
<evidence type="ECO:0000313" key="3">
    <source>
        <dbReference type="Proteomes" id="UP000642920"/>
    </source>
</evidence>
<keyword evidence="1" id="KW-1133">Transmembrane helix</keyword>
<keyword evidence="1" id="KW-0812">Transmembrane</keyword>
<feature type="transmembrane region" description="Helical" evidence="1">
    <location>
        <begin position="287"/>
        <end position="305"/>
    </location>
</feature>
<evidence type="ECO:0000256" key="1">
    <source>
        <dbReference type="SAM" id="Phobius"/>
    </source>
</evidence>
<feature type="transmembrane region" description="Helical" evidence="1">
    <location>
        <begin position="118"/>
        <end position="138"/>
    </location>
</feature>
<keyword evidence="3" id="KW-1185">Reference proteome</keyword>
<keyword evidence="1" id="KW-0472">Membrane</keyword>
<gene>
    <name evidence="2" type="ORF">JKP34_05205</name>
</gene>
<organism evidence="2 3">
    <name type="scientific">Marivirga atlantica</name>
    <dbReference type="NCBI Taxonomy" id="1548457"/>
    <lineage>
        <taxon>Bacteria</taxon>
        <taxon>Pseudomonadati</taxon>
        <taxon>Bacteroidota</taxon>
        <taxon>Cytophagia</taxon>
        <taxon>Cytophagales</taxon>
        <taxon>Marivirgaceae</taxon>
        <taxon>Marivirga</taxon>
    </lineage>
</organism>
<evidence type="ECO:0008006" key="4">
    <source>
        <dbReference type="Google" id="ProtNLM"/>
    </source>
</evidence>
<feature type="transmembrane region" description="Helical" evidence="1">
    <location>
        <begin position="46"/>
        <end position="67"/>
    </location>
</feature>
<reference evidence="2" key="1">
    <citation type="submission" date="2021-01" db="EMBL/GenBank/DDBJ databases">
        <title>Marivirga sp. nov., isolated from intertidal surface sediments.</title>
        <authorList>
            <person name="Zhang M."/>
        </authorList>
    </citation>
    <scope>NUCLEOTIDE SEQUENCE</scope>
    <source>
        <strain evidence="2">SM1354</strain>
    </source>
</reference>
<protein>
    <recommendedName>
        <fullName evidence="4">DUF2157 domain-containing protein</fullName>
    </recommendedName>
</protein>
<feature type="transmembrane region" description="Helical" evidence="1">
    <location>
        <begin position="311"/>
        <end position="328"/>
    </location>
</feature>
<feature type="transmembrane region" description="Helical" evidence="1">
    <location>
        <begin position="223"/>
        <end position="242"/>
    </location>
</feature>
<dbReference type="EMBL" id="JAERQG010000001">
    <property type="protein sequence ID" value="MBL0764638.1"/>
    <property type="molecule type" value="Genomic_DNA"/>
</dbReference>
<accession>A0A937AJB3</accession>
<feature type="transmembrane region" description="Helical" evidence="1">
    <location>
        <begin position="193"/>
        <end position="216"/>
    </location>
</feature>
<feature type="transmembrane region" description="Helical" evidence="1">
    <location>
        <begin position="87"/>
        <end position="106"/>
    </location>
</feature>